<name>A0A238L5C0_9RHOB</name>
<dbReference type="InterPro" id="IPR007138">
    <property type="entry name" value="ABM_dom"/>
</dbReference>
<dbReference type="GO" id="GO:0016491">
    <property type="term" value="F:oxidoreductase activity"/>
    <property type="evidence" value="ECO:0007669"/>
    <property type="project" value="TreeGrafter"/>
</dbReference>
<dbReference type="PANTHER" id="PTHR33336:SF1">
    <property type="entry name" value="(4S)-4-HYDROXY-5-PHOSPHONOOXYPENTANE-2,3-DIONE ISOMERASE"/>
    <property type="match status" value="1"/>
</dbReference>
<dbReference type="InterPro" id="IPR011008">
    <property type="entry name" value="Dimeric_a/b-barrel"/>
</dbReference>
<dbReference type="RefSeq" id="WP_094023375.1">
    <property type="nucleotide sequence ID" value="NZ_FXYF01000020.1"/>
</dbReference>
<dbReference type="InterPro" id="IPR050744">
    <property type="entry name" value="AI-2_Isomerase_LsrG"/>
</dbReference>
<evidence type="ECO:0000259" key="1">
    <source>
        <dbReference type="PROSITE" id="PS51725"/>
    </source>
</evidence>
<keyword evidence="3" id="KW-1185">Reference proteome</keyword>
<dbReference type="SUPFAM" id="SSF54909">
    <property type="entry name" value="Dimeric alpha+beta barrel"/>
    <property type="match status" value="1"/>
</dbReference>
<dbReference type="EMBL" id="FXYF01000020">
    <property type="protein sequence ID" value="SMX50187.1"/>
    <property type="molecule type" value="Genomic_DNA"/>
</dbReference>
<dbReference type="GO" id="GO:0005829">
    <property type="term" value="C:cytosol"/>
    <property type="evidence" value="ECO:0007669"/>
    <property type="project" value="TreeGrafter"/>
</dbReference>
<sequence>MFAVVVSFEIKPEVREAFLDLIRQNAHASVRDEPGCRQFDVCADPARPTEVFLYEIYDDAAAFEVHMTTPHFIDFDRASAPLVASKSVMTYGEVYR</sequence>
<feature type="domain" description="ABM" evidence="1">
    <location>
        <begin position="2"/>
        <end position="94"/>
    </location>
</feature>
<accession>A0A238L5C0</accession>
<evidence type="ECO:0000313" key="3">
    <source>
        <dbReference type="Proteomes" id="UP000207598"/>
    </source>
</evidence>
<dbReference type="OrthoDB" id="9812754at2"/>
<dbReference type="Gene3D" id="3.30.70.100">
    <property type="match status" value="1"/>
</dbReference>
<organism evidence="2 3">
    <name type="scientific">Maliponia aquimaris</name>
    <dbReference type="NCBI Taxonomy" id="1673631"/>
    <lineage>
        <taxon>Bacteria</taxon>
        <taxon>Pseudomonadati</taxon>
        <taxon>Pseudomonadota</taxon>
        <taxon>Alphaproteobacteria</taxon>
        <taxon>Rhodobacterales</taxon>
        <taxon>Paracoccaceae</taxon>
        <taxon>Maliponia</taxon>
    </lineage>
</organism>
<protein>
    <submittedName>
        <fullName evidence="2">Autoinducer 2-degrading protein LsrG</fullName>
    </submittedName>
</protein>
<dbReference type="PANTHER" id="PTHR33336">
    <property type="entry name" value="QUINOL MONOOXYGENASE YGIN-RELATED"/>
    <property type="match status" value="1"/>
</dbReference>
<dbReference type="AlphaFoldDB" id="A0A238L5C0"/>
<evidence type="ECO:0000313" key="2">
    <source>
        <dbReference type="EMBL" id="SMX50187.1"/>
    </source>
</evidence>
<dbReference type="Pfam" id="PF03992">
    <property type="entry name" value="ABM"/>
    <property type="match status" value="1"/>
</dbReference>
<dbReference type="Proteomes" id="UP000207598">
    <property type="component" value="Unassembled WGS sequence"/>
</dbReference>
<proteinExistence type="predicted"/>
<dbReference type="PROSITE" id="PS51725">
    <property type="entry name" value="ABM"/>
    <property type="match status" value="1"/>
</dbReference>
<gene>
    <name evidence="2" type="primary">lsrG</name>
    <name evidence="2" type="ORF">MAA8898_04647</name>
</gene>
<reference evidence="2 3" key="1">
    <citation type="submission" date="2017-05" db="EMBL/GenBank/DDBJ databases">
        <authorList>
            <person name="Song R."/>
            <person name="Chenine A.L."/>
            <person name="Ruprecht R.M."/>
        </authorList>
    </citation>
    <scope>NUCLEOTIDE SEQUENCE [LARGE SCALE GENOMIC DNA]</scope>
    <source>
        <strain evidence="2 3">CECT 8898</strain>
    </source>
</reference>